<feature type="compositionally biased region" description="Basic and acidic residues" evidence="8">
    <location>
        <begin position="487"/>
        <end position="497"/>
    </location>
</feature>
<keyword evidence="3 6" id="KW-0378">Hydrolase</keyword>
<feature type="active site" description="Charge relay system" evidence="5 6">
    <location>
        <position position="228"/>
    </location>
</feature>
<protein>
    <submittedName>
        <fullName evidence="11">Peptidase S8</fullName>
    </submittedName>
</protein>
<dbReference type="InterPro" id="IPR000209">
    <property type="entry name" value="Peptidase_S8/S53_dom"/>
</dbReference>
<evidence type="ECO:0000256" key="1">
    <source>
        <dbReference type="ARBA" id="ARBA00011073"/>
    </source>
</evidence>
<keyword evidence="2 6" id="KW-0645">Protease</keyword>
<evidence type="ECO:0000256" key="4">
    <source>
        <dbReference type="ARBA" id="ARBA00022825"/>
    </source>
</evidence>
<evidence type="ECO:0000256" key="8">
    <source>
        <dbReference type="SAM" id="MobiDB-lite"/>
    </source>
</evidence>
<keyword evidence="9" id="KW-0812">Transmembrane</keyword>
<comment type="similarity">
    <text evidence="1 6 7">Belongs to the peptidase S8 family.</text>
</comment>
<comment type="caution">
    <text evidence="11">The sequence shown here is derived from an EMBL/GenBank/DDBJ whole genome shotgun (WGS) entry which is preliminary data.</text>
</comment>
<dbReference type="GO" id="GO:0006508">
    <property type="term" value="P:proteolysis"/>
    <property type="evidence" value="ECO:0007669"/>
    <property type="project" value="UniProtKB-KW"/>
</dbReference>
<feature type="region of interest" description="Disordered" evidence="8">
    <location>
        <begin position="219"/>
        <end position="238"/>
    </location>
</feature>
<feature type="region of interest" description="Disordered" evidence="8">
    <location>
        <begin position="467"/>
        <end position="497"/>
    </location>
</feature>
<dbReference type="PROSITE" id="PS00138">
    <property type="entry name" value="SUBTILASE_SER"/>
    <property type="match status" value="1"/>
</dbReference>
<dbReference type="PROSITE" id="PS00137">
    <property type="entry name" value="SUBTILASE_HIS"/>
    <property type="match status" value="1"/>
</dbReference>
<evidence type="ECO:0000313" key="11">
    <source>
        <dbReference type="EMBL" id="RQH00537.1"/>
    </source>
</evidence>
<dbReference type="Gene3D" id="3.40.50.200">
    <property type="entry name" value="Peptidase S8/S53 domain"/>
    <property type="match status" value="1"/>
</dbReference>
<organism evidence="11 12">
    <name type="scientific">Natrarchaeobius chitinivorans</name>
    <dbReference type="NCBI Taxonomy" id="1679083"/>
    <lineage>
        <taxon>Archaea</taxon>
        <taxon>Methanobacteriati</taxon>
        <taxon>Methanobacteriota</taxon>
        <taxon>Stenosarchaea group</taxon>
        <taxon>Halobacteria</taxon>
        <taxon>Halobacteriales</taxon>
        <taxon>Natrialbaceae</taxon>
        <taxon>Natrarchaeobius</taxon>
    </lineage>
</organism>
<dbReference type="InterPro" id="IPR023827">
    <property type="entry name" value="Peptidase_S8_Asp-AS"/>
</dbReference>
<evidence type="ECO:0000256" key="5">
    <source>
        <dbReference type="PIRSR" id="PIRSR615500-1"/>
    </source>
</evidence>
<dbReference type="PANTHER" id="PTHR43806:SF11">
    <property type="entry name" value="CEREVISIN-RELATED"/>
    <property type="match status" value="1"/>
</dbReference>
<dbReference type="PRINTS" id="PR00723">
    <property type="entry name" value="SUBTILISIN"/>
</dbReference>
<evidence type="ECO:0000259" key="10">
    <source>
        <dbReference type="Pfam" id="PF00082"/>
    </source>
</evidence>
<dbReference type="InterPro" id="IPR015500">
    <property type="entry name" value="Peptidase_S8_subtilisin-rel"/>
</dbReference>
<reference evidence="11 12" key="1">
    <citation type="submission" date="2018-10" db="EMBL/GenBank/DDBJ databases">
        <title>Natrarchaeobius chitinivorans gen. nov., sp. nov., and Natrarchaeobius haloalkaliphilus sp. nov., alkaliphilic, chitin-utilizing haloarchaea from hypersaline alkaline lakes.</title>
        <authorList>
            <person name="Sorokin D.Y."/>
            <person name="Elcheninov A.G."/>
            <person name="Kostrikina N.A."/>
            <person name="Bale N.J."/>
            <person name="Sinninghe Damste J.S."/>
            <person name="Khijniak T.V."/>
            <person name="Kublanov I.V."/>
            <person name="Toshchakov S.V."/>
        </authorList>
    </citation>
    <scope>NUCLEOTIDE SEQUENCE [LARGE SCALE GENOMIC DNA]</scope>
    <source>
        <strain evidence="11 12">AArcht7</strain>
    </source>
</reference>
<name>A0A3N6MZH3_NATCH</name>
<dbReference type="GO" id="GO:0004252">
    <property type="term" value="F:serine-type endopeptidase activity"/>
    <property type="evidence" value="ECO:0007669"/>
    <property type="project" value="UniProtKB-UniRule"/>
</dbReference>
<keyword evidence="12" id="KW-1185">Reference proteome</keyword>
<keyword evidence="9" id="KW-1133">Transmembrane helix</keyword>
<sequence>MLVIAVCLLIATSLVPAVVASSAGDAGGDLATGSDDLEEALVDGDEPIELVVRFKEPDLPNDPDVVEERLETHADDTQQPLLEYAESTPGVDVEETFWVANAVVLTVDPDRVDLAAFEQFDDVEEIHENFELAVPEEPPEIDESNETADERTTWGLEATNVPTVWRTHETRGEGVRVAVLDTGIDVDHPDLELYTDDPSDPTYPGGWAEFDETGERVVGSTPHDTGTHGTHVSGTVAGGASNGTAIGVAPDADLMHGLVLEETGGTFAQVVAGMEWAVEADADVVSVSFGTTDRHHQLIEPVRTVDRSGAVVVSSIGNEGHGTSGSPGNVYESIAVGAVDEDGSVPEFSGGERIDRAEWEEPPAEWPETYVVPDVVAPGVAIESSVPGGYESMPGTSMATPHVAGTVALLRSIDPGASSEAISTTLRETAWKPDGTSTEVDTRYGYGIVDAAAAADELAAAAGETDVEIDTDPGSGTDGAANDDSLEQPRESADRDEARTDVAFAVAGLALLAIVAVVLAFAGRTRE</sequence>
<gene>
    <name evidence="11" type="ORF">EA472_11385</name>
</gene>
<dbReference type="PROSITE" id="PS00136">
    <property type="entry name" value="SUBTILASE_ASP"/>
    <property type="match status" value="1"/>
</dbReference>
<feature type="active site" description="Charge relay system" evidence="5 6">
    <location>
        <position position="397"/>
    </location>
</feature>
<dbReference type="Pfam" id="PF00082">
    <property type="entry name" value="Peptidase_S8"/>
    <property type="match status" value="1"/>
</dbReference>
<dbReference type="AlphaFoldDB" id="A0A3N6MZH3"/>
<evidence type="ECO:0000256" key="3">
    <source>
        <dbReference type="ARBA" id="ARBA00022801"/>
    </source>
</evidence>
<dbReference type="EMBL" id="REFZ01000006">
    <property type="protein sequence ID" value="RQH00537.1"/>
    <property type="molecule type" value="Genomic_DNA"/>
</dbReference>
<dbReference type="Proteomes" id="UP000281431">
    <property type="component" value="Unassembled WGS sequence"/>
</dbReference>
<evidence type="ECO:0000313" key="12">
    <source>
        <dbReference type="Proteomes" id="UP000281431"/>
    </source>
</evidence>
<dbReference type="InterPro" id="IPR050131">
    <property type="entry name" value="Peptidase_S8_subtilisin-like"/>
</dbReference>
<dbReference type="OrthoDB" id="27270at2157"/>
<dbReference type="SUPFAM" id="SSF52743">
    <property type="entry name" value="Subtilisin-like"/>
    <property type="match status" value="1"/>
</dbReference>
<evidence type="ECO:0000256" key="9">
    <source>
        <dbReference type="SAM" id="Phobius"/>
    </source>
</evidence>
<accession>A0A3N6MZH3</accession>
<dbReference type="InterPro" id="IPR036852">
    <property type="entry name" value="Peptidase_S8/S53_dom_sf"/>
</dbReference>
<dbReference type="PROSITE" id="PS51892">
    <property type="entry name" value="SUBTILASE"/>
    <property type="match status" value="1"/>
</dbReference>
<evidence type="ECO:0000256" key="2">
    <source>
        <dbReference type="ARBA" id="ARBA00022670"/>
    </source>
</evidence>
<evidence type="ECO:0000256" key="6">
    <source>
        <dbReference type="PROSITE-ProRule" id="PRU01240"/>
    </source>
</evidence>
<dbReference type="InterPro" id="IPR022398">
    <property type="entry name" value="Peptidase_S8_His-AS"/>
</dbReference>
<dbReference type="PANTHER" id="PTHR43806">
    <property type="entry name" value="PEPTIDASE S8"/>
    <property type="match status" value="1"/>
</dbReference>
<feature type="active site" description="Charge relay system" evidence="5 6">
    <location>
        <position position="181"/>
    </location>
</feature>
<keyword evidence="4 6" id="KW-0720">Serine protease</keyword>
<feature type="domain" description="Peptidase S8/S53" evidence="10">
    <location>
        <begin position="172"/>
        <end position="447"/>
    </location>
</feature>
<dbReference type="InterPro" id="IPR023828">
    <property type="entry name" value="Peptidase_S8_Ser-AS"/>
</dbReference>
<feature type="transmembrane region" description="Helical" evidence="9">
    <location>
        <begin position="502"/>
        <end position="522"/>
    </location>
</feature>
<proteinExistence type="inferred from homology"/>
<keyword evidence="9" id="KW-0472">Membrane</keyword>
<evidence type="ECO:0000256" key="7">
    <source>
        <dbReference type="RuleBase" id="RU003355"/>
    </source>
</evidence>